<evidence type="ECO:0000313" key="6">
    <source>
        <dbReference type="EMBL" id="ELR20560.1"/>
    </source>
</evidence>
<dbReference type="SMART" id="SM00679">
    <property type="entry name" value="CTNS"/>
    <property type="match status" value="2"/>
</dbReference>
<evidence type="ECO:0000256" key="5">
    <source>
        <dbReference type="SAM" id="Phobius"/>
    </source>
</evidence>
<sequence length="262" mass="29051">MDETIDSALLEAEVEDTFDGGDPSMALYNSAVLYAQIAGTIATLLFSVQYLPQTYLNYKRKSVTGFSVSGIIIKLVGSCFLIVNAWASGETWPVVMYGLCNTIQHSIFCVQFSIYKNNPNYSLWLFFLLVPALLCGIFPGSMVFTNSIKPITQVISHFPQLQECFSARTTGGVSLMSQLFNLFGGILGVYMCWVIPAKSPMTILLYINSMFQALSLFALYFLFDFGRSPKQQLDPAGPAHEKATVYMIAHGSAMRTRPKRVC</sequence>
<dbReference type="RefSeq" id="XP_004343963.1">
    <property type="nucleotide sequence ID" value="XM_004343913.1"/>
</dbReference>
<dbReference type="KEGG" id="acan:ACA1_052510"/>
<dbReference type="OMA" id="VTWEARS"/>
<evidence type="ECO:0000256" key="1">
    <source>
        <dbReference type="ARBA" id="ARBA00004141"/>
    </source>
</evidence>
<dbReference type="GO" id="GO:0015184">
    <property type="term" value="F:L-cystine transmembrane transporter activity"/>
    <property type="evidence" value="ECO:0007669"/>
    <property type="project" value="TreeGrafter"/>
</dbReference>
<dbReference type="GO" id="GO:0005774">
    <property type="term" value="C:vacuolar membrane"/>
    <property type="evidence" value="ECO:0007669"/>
    <property type="project" value="TreeGrafter"/>
</dbReference>
<dbReference type="Pfam" id="PF04193">
    <property type="entry name" value="PQ-loop"/>
    <property type="match status" value="2"/>
</dbReference>
<accession>L8H5Y5</accession>
<dbReference type="AlphaFoldDB" id="L8H5Y5"/>
<proteinExistence type="predicted"/>
<dbReference type="EMBL" id="KB007909">
    <property type="protein sequence ID" value="ELR20560.1"/>
    <property type="molecule type" value="Genomic_DNA"/>
</dbReference>
<evidence type="ECO:0000256" key="3">
    <source>
        <dbReference type="ARBA" id="ARBA00022989"/>
    </source>
</evidence>
<dbReference type="VEuPathDB" id="AmoebaDB:ACA1_052510"/>
<keyword evidence="7" id="KW-1185">Reference proteome</keyword>
<dbReference type="Proteomes" id="UP000011083">
    <property type="component" value="Unassembled WGS sequence"/>
</dbReference>
<name>L8H5Y5_ACACF</name>
<gene>
    <name evidence="6" type="ORF">ACA1_052510</name>
</gene>
<dbReference type="OrthoDB" id="8048523at2759"/>
<dbReference type="GeneID" id="14921425"/>
<keyword evidence="3 5" id="KW-1133">Transmembrane helix</keyword>
<feature type="transmembrane region" description="Helical" evidence="5">
    <location>
        <begin position="31"/>
        <end position="51"/>
    </location>
</feature>
<feature type="transmembrane region" description="Helical" evidence="5">
    <location>
        <begin position="63"/>
        <end position="87"/>
    </location>
</feature>
<evidence type="ECO:0000256" key="2">
    <source>
        <dbReference type="ARBA" id="ARBA00022692"/>
    </source>
</evidence>
<dbReference type="InterPro" id="IPR006603">
    <property type="entry name" value="PQ-loop_rpt"/>
</dbReference>
<comment type="subcellular location">
    <subcellularLocation>
        <location evidence="1">Membrane</location>
        <topology evidence="1">Multi-pass membrane protein</topology>
    </subcellularLocation>
</comment>
<keyword evidence="2 5" id="KW-0812">Transmembrane</keyword>
<evidence type="ECO:0000256" key="4">
    <source>
        <dbReference type="ARBA" id="ARBA00023136"/>
    </source>
</evidence>
<dbReference type="PANTHER" id="PTHR13131">
    <property type="entry name" value="CYSTINOSIN"/>
    <property type="match status" value="1"/>
</dbReference>
<protein>
    <submittedName>
        <fullName evidence="6">PQ loop repeat family protein</fullName>
    </submittedName>
</protein>
<evidence type="ECO:0000313" key="7">
    <source>
        <dbReference type="Proteomes" id="UP000011083"/>
    </source>
</evidence>
<feature type="transmembrane region" description="Helical" evidence="5">
    <location>
        <begin position="203"/>
        <end position="223"/>
    </location>
</feature>
<feature type="transmembrane region" description="Helical" evidence="5">
    <location>
        <begin position="121"/>
        <end position="144"/>
    </location>
</feature>
<dbReference type="PANTHER" id="PTHR13131:SF7">
    <property type="entry name" value="TRANSMEMBRANE PROTEIN"/>
    <property type="match status" value="1"/>
</dbReference>
<reference evidence="6 7" key="1">
    <citation type="journal article" date="2013" name="Genome Biol.">
        <title>Genome of Acanthamoeba castellanii highlights extensive lateral gene transfer and early evolution of tyrosine kinase signaling.</title>
        <authorList>
            <person name="Clarke M."/>
            <person name="Lohan A.J."/>
            <person name="Liu B."/>
            <person name="Lagkouvardos I."/>
            <person name="Roy S."/>
            <person name="Zafar N."/>
            <person name="Bertelli C."/>
            <person name="Schilde C."/>
            <person name="Kianianmomeni A."/>
            <person name="Burglin T.R."/>
            <person name="Frech C."/>
            <person name="Turcotte B."/>
            <person name="Kopec K.O."/>
            <person name="Synnott J.M."/>
            <person name="Choo C."/>
            <person name="Paponov I."/>
            <person name="Finkler A."/>
            <person name="Soon Heng Tan C."/>
            <person name="Hutchins A.P."/>
            <person name="Weinmeier T."/>
            <person name="Rattei T."/>
            <person name="Chu J.S."/>
            <person name="Gimenez G."/>
            <person name="Irimia M."/>
            <person name="Rigden D.J."/>
            <person name="Fitzpatrick D.A."/>
            <person name="Lorenzo-Morales J."/>
            <person name="Bateman A."/>
            <person name="Chiu C.H."/>
            <person name="Tang P."/>
            <person name="Hegemann P."/>
            <person name="Fromm H."/>
            <person name="Raoult D."/>
            <person name="Greub G."/>
            <person name="Miranda-Saavedra D."/>
            <person name="Chen N."/>
            <person name="Nash P."/>
            <person name="Ginger M.L."/>
            <person name="Horn M."/>
            <person name="Schaap P."/>
            <person name="Caler L."/>
            <person name="Loftus B."/>
        </authorList>
    </citation>
    <scope>NUCLEOTIDE SEQUENCE [LARGE SCALE GENOMIC DNA]</scope>
    <source>
        <strain evidence="6 7">Neff</strain>
    </source>
</reference>
<organism evidence="6 7">
    <name type="scientific">Acanthamoeba castellanii (strain ATCC 30010 / Neff)</name>
    <dbReference type="NCBI Taxonomy" id="1257118"/>
    <lineage>
        <taxon>Eukaryota</taxon>
        <taxon>Amoebozoa</taxon>
        <taxon>Discosea</taxon>
        <taxon>Longamoebia</taxon>
        <taxon>Centramoebida</taxon>
        <taxon>Acanthamoebidae</taxon>
        <taxon>Acanthamoeba</taxon>
    </lineage>
</organism>
<dbReference type="Gene3D" id="1.20.1280.290">
    <property type="match status" value="1"/>
</dbReference>
<dbReference type="InterPro" id="IPR005282">
    <property type="entry name" value="LC_transporter"/>
</dbReference>
<feature type="transmembrane region" description="Helical" evidence="5">
    <location>
        <begin position="179"/>
        <end position="197"/>
    </location>
</feature>
<keyword evidence="4 5" id="KW-0472">Membrane</keyword>